<evidence type="ECO:0000313" key="1">
    <source>
        <dbReference type="EMBL" id="EFI26604.1"/>
    </source>
</evidence>
<gene>
    <name evidence="1" type="ORF">CC1G_15376</name>
</gene>
<comment type="caution">
    <text evidence="1">The sequence shown here is derived from an EMBL/GenBank/DDBJ whole genome shotgun (WGS) entry which is preliminary data.</text>
</comment>
<protein>
    <submittedName>
        <fullName evidence="1">Uncharacterized protein</fullName>
    </submittedName>
</protein>
<dbReference type="EMBL" id="AACS02000012">
    <property type="protein sequence ID" value="EFI26604.1"/>
    <property type="molecule type" value="Genomic_DNA"/>
</dbReference>
<name>D6RQK7_COPC7</name>
<proteinExistence type="predicted"/>
<dbReference type="KEGG" id="cci:CC1G_15376"/>
<dbReference type="RefSeq" id="XP_002910098.1">
    <property type="nucleotide sequence ID" value="XM_002910052.1"/>
</dbReference>
<organism evidence="1 2">
    <name type="scientific">Coprinopsis cinerea (strain Okayama-7 / 130 / ATCC MYA-4618 / FGSC 9003)</name>
    <name type="common">Inky cap fungus</name>
    <name type="synonym">Hormographiella aspergillata</name>
    <dbReference type="NCBI Taxonomy" id="240176"/>
    <lineage>
        <taxon>Eukaryota</taxon>
        <taxon>Fungi</taxon>
        <taxon>Dikarya</taxon>
        <taxon>Basidiomycota</taxon>
        <taxon>Agaricomycotina</taxon>
        <taxon>Agaricomycetes</taxon>
        <taxon>Agaricomycetidae</taxon>
        <taxon>Agaricales</taxon>
        <taxon>Agaricineae</taxon>
        <taxon>Psathyrellaceae</taxon>
        <taxon>Coprinopsis</taxon>
    </lineage>
</organism>
<dbReference type="HOGENOM" id="CLU_2497803_0_0_1"/>
<dbReference type="GeneID" id="9378928"/>
<evidence type="ECO:0000313" key="2">
    <source>
        <dbReference type="Proteomes" id="UP000001861"/>
    </source>
</evidence>
<dbReference type="AlphaFoldDB" id="D6RQK7"/>
<dbReference type="VEuPathDB" id="FungiDB:CC1G_15376"/>
<dbReference type="InParanoid" id="D6RQK7"/>
<accession>D6RQK7</accession>
<dbReference type="Proteomes" id="UP000001861">
    <property type="component" value="Unassembled WGS sequence"/>
</dbReference>
<keyword evidence="2" id="KW-1185">Reference proteome</keyword>
<sequence>MTALRSLKTLRMGSLDAGYSVATAQLYSVFNRRLPMVGGLLPLGPECMMTEYGLVPSLNLLPLGLPRARGHGGAPYPDRDVETGDH</sequence>
<reference evidence="1 2" key="1">
    <citation type="journal article" date="2010" name="Proc. Natl. Acad. Sci. U.S.A.">
        <title>Insights into evolution of multicellular fungi from the assembled chromosomes of the mushroom Coprinopsis cinerea (Coprinus cinereus).</title>
        <authorList>
            <person name="Stajich J.E."/>
            <person name="Wilke S.K."/>
            <person name="Ahren D."/>
            <person name="Au C.H."/>
            <person name="Birren B.W."/>
            <person name="Borodovsky M."/>
            <person name="Burns C."/>
            <person name="Canback B."/>
            <person name="Casselton L.A."/>
            <person name="Cheng C.K."/>
            <person name="Deng J."/>
            <person name="Dietrich F.S."/>
            <person name="Fargo D.C."/>
            <person name="Farman M.L."/>
            <person name="Gathman A.C."/>
            <person name="Goldberg J."/>
            <person name="Guigo R."/>
            <person name="Hoegger P.J."/>
            <person name="Hooker J.B."/>
            <person name="Huggins A."/>
            <person name="James T.Y."/>
            <person name="Kamada T."/>
            <person name="Kilaru S."/>
            <person name="Kodira C."/>
            <person name="Kues U."/>
            <person name="Kupfer D."/>
            <person name="Kwan H.S."/>
            <person name="Lomsadze A."/>
            <person name="Li W."/>
            <person name="Lilly W.W."/>
            <person name="Ma L.J."/>
            <person name="Mackey A.J."/>
            <person name="Manning G."/>
            <person name="Martin F."/>
            <person name="Muraguchi H."/>
            <person name="Natvig D.O."/>
            <person name="Palmerini H."/>
            <person name="Ramesh M.A."/>
            <person name="Rehmeyer C.J."/>
            <person name="Roe B.A."/>
            <person name="Shenoy N."/>
            <person name="Stanke M."/>
            <person name="Ter-Hovhannisyan V."/>
            <person name="Tunlid A."/>
            <person name="Velagapudi R."/>
            <person name="Vision T.J."/>
            <person name="Zeng Q."/>
            <person name="Zolan M.E."/>
            <person name="Pukkila P.J."/>
        </authorList>
    </citation>
    <scope>NUCLEOTIDE SEQUENCE [LARGE SCALE GENOMIC DNA]</scope>
    <source>
        <strain evidence="2">Okayama-7 / 130 / ATCC MYA-4618 / FGSC 9003</strain>
    </source>
</reference>